<protein>
    <submittedName>
        <fullName evidence="1">Uncharacterized protein</fullName>
    </submittedName>
</protein>
<gene>
    <name evidence="1" type="ORF">Lalb_Chr14g0372941</name>
</gene>
<evidence type="ECO:0000313" key="1">
    <source>
        <dbReference type="EMBL" id="KAE9600446.1"/>
    </source>
</evidence>
<proteinExistence type="predicted"/>
<accession>A0A6A4PG53</accession>
<comment type="caution">
    <text evidence="1">The sequence shown here is derived from an EMBL/GenBank/DDBJ whole genome shotgun (WGS) entry which is preliminary data.</text>
</comment>
<keyword evidence="2" id="KW-1185">Reference proteome</keyword>
<name>A0A6A4PG53_LUPAL</name>
<dbReference type="EMBL" id="WOCE01000014">
    <property type="protein sequence ID" value="KAE9600446.1"/>
    <property type="molecule type" value="Genomic_DNA"/>
</dbReference>
<evidence type="ECO:0000313" key="2">
    <source>
        <dbReference type="Proteomes" id="UP000447434"/>
    </source>
</evidence>
<sequence>MPHEPHSNQEDENPYFVQCKQLNRRGLIQCSFYLNSINCLIQYNWIKLCHG</sequence>
<organism evidence="1 2">
    <name type="scientific">Lupinus albus</name>
    <name type="common">White lupine</name>
    <name type="synonym">Lupinus termis</name>
    <dbReference type="NCBI Taxonomy" id="3870"/>
    <lineage>
        <taxon>Eukaryota</taxon>
        <taxon>Viridiplantae</taxon>
        <taxon>Streptophyta</taxon>
        <taxon>Embryophyta</taxon>
        <taxon>Tracheophyta</taxon>
        <taxon>Spermatophyta</taxon>
        <taxon>Magnoliopsida</taxon>
        <taxon>eudicotyledons</taxon>
        <taxon>Gunneridae</taxon>
        <taxon>Pentapetalae</taxon>
        <taxon>rosids</taxon>
        <taxon>fabids</taxon>
        <taxon>Fabales</taxon>
        <taxon>Fabaceae</taxon>
        <taxon>Papilionoideae</taxon>
        <taxon>50 kb inversion clade</taxon>
        <taxon>genistoids sensu lato</taxon>
        <taxon>core genistoids</taxon>
        <taxon>Genisteae</taxon>
        <taxon>Lupinus</taxon>
    </lineage>
</organism>
<reference evidence="2" key="1">
    <citation type="journal article" date="2020" name="Nat. Commun.">
        <title>Genome sequence of the cluster root forming white lupin.</title>
        <authorList>
            <person name="Hufnagel B."/>
            <person name="Marques A."/>
            <person name="Soriano A."/>
            <person name="Marques L."/>
            <person name="Divol F."/>
            <person name="Doumas P."/>
            <person name="Sallet E."/>
            <person name="Mancinotti D."/>
            <person name="Carrere S."/>
            <person name="Marande W."/>
            <person name="Arribat S."/>
            <person name="Keller J."/>
            <person name="Huneau C."/>
            <person name="Blein T."/>
            <person name="Aime D."/>
            <person name="Laguerre M."/>
            <person name="Taylor J."/>
            <person name="Schubert V."/>
            <person name="Nelson M."/>
            <person name="Geu-Flores F."/>
            <person name="Crespi M."/>
            <person name="Gallardo-Guerrero K."/>
            <person name="Delaux P.-M."/>
            <person name="Salse J."/>
            <person name="Berges H."/>
            <person name="Guyot R."/>
            <person name="Gouzy J."/>
            <person name="Peret B."/>
        </authorList>
    </citation>
    <scope>NUCLEOTIDE SEQUENCE [LARGE SCALE GENOMIC DNA]</scope>
    <source>
        <strain evidence="2">cv. Amiga</strain>
    </source>
</reference>
<dbReference type="Proteomes" id="UP000447434">
    <property type="component" value="Chromosome 14"/>
</dbReference>
<dbReference type="AlphaFoldDB" id="A0A6A4PG53"/>